<dbReference type="InterPro" id="IPR012334">
    <property type="entry name" value="Pectin_lyas_fold"/>
</dbReference>
<dbReference type="AlphaFoldDB" id="A0A9P4GZ88"/>
<feature type="chain" id="PRO_5040421812" evidence="1">
    <location>
        <begin position="20"/>
        <end position="764"/>
    </location>
</feature>
<gene>
    <name evidence="3" type="ORF">EK21DRAFT_79217</name>
</gene>
<organism evidence="3 4">
    <name type="scientific">Setomelanomma holmii</name>
    <dbReference type="NCBI Taxonomy" id="210430"/>
    <lineage>
        <taxon>Eukaryota</taxon>
        <taxon>Fungi</taxon>
        <taxon>Dikarya</taxon>
        <taxon>Ascomycota</taxon>
        <taxon>Pezizomycotina</taxon>
        <taxon>Dothideomycetes</taxon>
        <taxon>Pleosporomycetidae</taxon>
        <taxon>Pleosporales</taxon>
        <taxon>Pleosporineae</taxon>
        <taxon>Phaeosphaeriaceae</taxon>
        <taxon>Setomelanomma</taxon>
    </lineage>
</organism>
<dbReference type="Proteomes" id="UP000799777">
    <property type="component" value="Unassembled WGS sequence"/>
</dbReference>
<dbReference type="OrthoDB" id="1046782at2759"/>
<proteinExistence type="predicted"/>
<keyword evidence="4" id="KW-1185">Reference proteome</keyword>
<dbReference type="Pfam" id="PF12708">
    <property type="entry name" value="Pect-lyase_RHGA_epim"/>
    <property type="match status" value="2"/>
</dbReference>
<dbReference type="InterPro" id="IPR011050">
    <property type="entry name" value="Pectin_lyase_fold/virulence"/>
</dbReference>
<dbReference type="SUPFAM" id="SSF51126">
    <property type="entry name" value="Pectin lyase-like"/>
    <property type="match status" value="2"/>
</dbReference>
<feature type="domain" description="Rhamnogalacturonase A/B/Epimerase-like pectate lyase" evidence="2">
    <location>
        <begin position="399"/>
        <end position="452"/>
    </location>
</feature>
<evidence type="ECO:0000313" key="3">
    <source>
        <dbReference type="EMBL" id="KAF2024187.1"/>
    </source>
</evidence>
<dbReference type="InterPro" id="IPR039279">
    <property type="entry name" value="QRT3-like"/>
</dbReference>
<accession>A0A9P4GZ88</accession>
<reference evidence="3" key="1">
    <citation type="journal article" date="2020" name="Stud. Mycol.">
        <title>101 Dothideomycetes genomes: a test case for predicting lifestyles and emergence of pathogens.</title>
        <authorList>
            <person name="Haridas S."/>
            <person name="Albert R."/>
            <person name="Binder M."/>
            <person name="Bloem J."/>
            <person name="Labutti K."/>
            <person name="Salamov A."/>
            <person name="Andreopoulos B."/>
            <person name="Baker S."/>
            <person name="Barry K."/>
            <person name="Bills G."/>
            <person name="Bluhm B."/>
            <person name="Cannon C."/>
            <person name="Castanera R."/>
            <person name="Culley D."/>
            <person name="Daum C."/>
            <person name="Ezra D."/>
            <person name="Gonzalez J."/>
            <person name="Henrissat B."/>
            <person name="Kuo A."/>
            <person name="Liang C."/>
            <person name="Lipzen A."/>
            <person name="Lutzoni F."/>
            <person name="Magnuson J."/>
            <person name="Mondo S."/>
            <person name="Nolan M."/>
            <person name="Ohm R."/>
            <person name="Pangilinan J."/>
            <person name="Park H.-J."/>
            <person name="Ramirez L."/>
            <person name="Alfaro M."/>
            <person name="Sun H."/>
            <person name="Tritt A."/>
            <person name="Yoshinaga Y."/>
            <person name="Zwiers L.-H."/>
            <person name="Turgeon B."/>
            <person name="Goodwin S."/>
            <person name="Spatafora J."/>
            <person name="Crous P."/>
            <person name="Grigoriev I."/>
        </authorList>
    </citation>
    <scope>NUCLEOTIDE SEQUENCE</scope>
    <source>
        <strain evidence="3">CBS 110217</strain>
    </source>
</reference>
<dbReference type="Gene3D" id="2.160.20.10">
    <property type="entry name" value="Single-stranded right-handed beta-helix, Pectin lyase-like"/>
    <property type="match status" value="2"/>
</dbReference>
<evidence type="ECO:0000313" key="4">
    <source>
        <dbReference type="Proteomes" id="UP000799777"/>
    </source>
</evidence>
<keyword evidence="3" id="KW-0378">Hydrolase</keyword>
<dbReference type="PANTHER" id="PTHR33928:SF2">
    <property type="entry name" value="PECTATE LYASE SUPERFAMILY PROTEIN DOMAIN-CONTAINING PROTEIN-RELATED"/>
    <property type="match status" value="1"/>
</dbReference>
<dbReference type="GO" id="GO:0004650">
    <property type="term" value="F:polygalacturonase activity"/>
    <property type="evidence" value="ECO:0007669"/>
    <property type="project" value="InterPro"/>
</dbReference>
<evidence type="ECO:0000256" key="1">
    <source>
        <dbReference type="SAM" id="SignalP"/>
    </source>
</evidence>
<feature type="domain" description="Rhamnogalacturonase A/B/Epimerase-like pectate lyase" evidence="2">
    <location>
        <begin position="53"/>
        <end position="268"/>
    </location>
</feature>
<protein>
    <submittedName>
        <fullName evidence="3">Family 55 glycoside hydrolase</fullName>
    </submittedName>
</protein>
<name>A0A9P4GZ88_9PLEO</name>
<feature type="signal peptide" evidence="1">
    <location>
        <begin position="1"/>
        <end position="19"/>
    </location>
</feature>
<keyword evidence="1" id="KW-0732">Signal</keyword>
<dbReference type="InterPro" id="IPR024535">
    <property type="entry name" value="RHGA/B-epi-like_pectate_lyase"/>
</dbReference>
<sequence length="764" mass="80244">MKLLPILFTFGLTAIPADSKSLESAVSGSTYWYGNILHNGIAPTNPSSNYTIFRNVLDFGAVGDGKTDSTTAIQNAINSGSRNSGTLGSTGQPAVVFFPPGTYLVSSPLQNYIGTVLMGDPIVRPSIKASAAFQGSTVVKGVDPKYPGLVAFYHEIKNLVIDSTAAAASNKLLLLDWSVSQACQLSNSALLMPIGSAHAGVASTGQNSPLLINDVEITGGATGWTGASTQFHFKNVYFRNVITGIRPTNTVQISVQGCRFEGVGTGVDMSGGTLGMLNLFDATAVRTQALVATDATQSTAQGSIVLENVVVDGSTVKAGSTTLLAGSITPGNTWIRGNIFNGTASSATPQKTTSQKIAGSRPAALVDSTGSFHTTRPPTYANFTVEQVLNVKDVAGHRVYGDGKTDDTISLQAILDAAAQDGKIAYFPHGTYLLTNTLVIPPNSRLWGESFTELSGSGAAFKDAANPKPVIQVGGPSSIGIAQFTDFVFTVAEPLPGAILVEVNMAGLQPGDVGFFNTHFRIGGARGTQTNECTSIEACKAVHIAAHLTKTSSSYWENSWAWTADHDLDGGGFGSYPGPAGGFLIEATKGTWMLGWGVEHFVLYQVTINSASNVFVGLQQGEAAYYQGTGNTLLAPAPWGANLLPSDPDFSWCAANAVSCRMSIYQRVVNSTDINLYSGGYWNFVAGPNRTFCSTDCQDSAVFYENNKRLVSYGISTINNANLVVESGPGGSEYKPAVTHKGNEASKKDVFDSAVVAAYLRQST</sequence>
<comment type="caution">
    <text evidence="3">The sequence shown here is derived from an EMBL/GenBank/DDBJ whole genome shotgun (WGS) entry which is preliminary data.</text>
</comment>
<dbReference type="FunFam" id="2.160.20.10:FF:000049">
    <property type="entry name" value="Putative exo-beta-1,3-glucanase"/>
    <property type="match status" value="1"/>
</dbReference>
<dbReference type="PANTHER" id="PTHR33928">
    <property type="entry name" value="POLYGALACTURONASE QRT3"/>
    <property type="match status" value="1"/>
</dbReference>
<evidence type="ECO:0000259" key="2">
    <source>
        <dbReference type="Pfam" id="PF12708"/>
    </source>
</evidence>
<dbReference type="CDD" id="cd23668">
    <property type="entry name" value="GH55_beta13glucanase-like"/>
    <property type="match status" value="1"/>
</dbReference>
<dbReference type="EMBL" id="ML978305">
    <property type="protein sequence ID" value="KAF2024187.1"/>
    <property type="molecule type" value="Genomic_DNA"/>
</dbReference>